<dbReference type="AlphaFoldDB" id="A0A3N2PVS9"/>
<name>A0A3N2PVS9_SODAK</name>
<gene>
    <name evidence="10" type="ORF">SODALDRAFT_359690</name>
</gene>
<evidence type="ECO:0000256" key="9">
    <source>
        <dbReference type="SAM" id="Phobius"/>
    </source>
</evidence>
<keyword evidence="4 9" id="KW-0812">Transmembrane</keyword>
<feature type="region of interest" description="Disordered" evidence="8">
    <location>
        <begin position="805"/>
        <end position="830"/>
    </location>
</feature>
<dbReference type="GO" id="GO:0005774">
    <property type="term" value="C:vacuolar membrane"/>
    <property type="evidence" value="ECO:0007669"/>
    <property type="project" value="TreeGrafter"/>
</dbReference>
<evidence type="ECO:0000313" key="11">
    <source>
        <dbReference type="Proteomes" id="UP000272025"/>
    </source>
</evidence>
<feature type="transmembrane region" description="Helical" evidence="9">
    <location>
        <begin position="291"/>
        <end position="313"/>
    </location>
</feature>
<keyword evidence="5 9" id="KW-1133">Transmembrane helix</keyword>
<feature type="transmembrane region" description="Helical" evidence="9">
    <location>
        <begin position="497"/>
        <end position="517"/>
    </location>
</feature>
<dbReference type="Gene3D" id="1.20.1250.20">
    <property type="entry name" value="MFS general substrate transporter like domains"/>
    <property type="match status" value="2"/>
</dbReference>
<dbReference type="GO" id="GO:0005768">
    <property type="term" value="C:endosome"/>
    <property type="evidence" value="ECO:0007669"/>
    <property type="project" value="TreeGrafter"/>
</dbReference>
<feature type="transmembrane region" description="Helical" evidence="9">
    <location>
        <begin position="363"/>
        <end position="385"/>
    </location>
</feature>
<feature type="transmembrane region" description="Helical" evidence="9">
    <location>
        <begin position="176"/>
        <end position="196"/>
    </location>
</feature>
<proteinExistence type="inferred from homology"/>
<dbReference type="GO" id="GO:0005886">
    <property type="term" value="C:plasma membrane"/>
    <property type="evidence" value="ECO:0007669"/>
    <property type="project" value="TreeGrafter"/>
</dbReference>
<keyword evidence="11" id="KW-1185">Reference proteome</keyword>
<feature type="transmembrane region" description="Helical" evidence="9">
    <location>
        <begin position="325"/>
        <end position="342"/>
    </location>
</feature>
<feature type="transmembrane region" description="Helical" evidence="9">
    <location>
        <begin position="454"/>
        <end position="476"/>
    </location>
</feature>
<sequence length="830" mass="90209">MRGERGAVMGTTTHITRDMGEETPLLITTTPASTTQRPSTDVPSTYRYSYVAESSAVTPAHAGTRRTAAISAQLTHTERIWLYLAIFLVGYSYGLDSQVRSTYQPYATSSLSLHSYHSTINVLRSVVAVASQPTAATLSDAFGRFHAVAFFTVLYTVGTAIEACANSVEAFCLGAVLYQIGYTAIILLLEVLVADVSSMRSRVLFSYVPAVPFIINTWISGNVTSAVLRVTTWRWGIGMWCIIYPVASLPLLAILYSIERRAGKHVAAEENSCLPPPPARSRWSWDLLRRIDAVGLVTLVAAFSFTLAPLTVAGGKASHWQSPSVLVPLVVGLGCFPLFVLWEKRKGAETPLIPFHLMKDRGVWSALAVRSLLNFAWTIQGNYLYTVLVVGFDFSIESATRITSFFSFFGVVSGILVGFVIYRVRRLKSIIVAGTCVFMAALGILINFPGGASVGAQSGLVAGQVLLGLAGGLFAYPTQASIQASATREHVAMITGLYLSFFNVGSAFGNCVSGAIWTQTLYPALASNLAFQPNGTLAQAVYDSPFTVVPEYPVGGEIRDAIIDSYSYVQRLLCITACCLCVPMIGFSLALRNPRLSEDEVQEEAEEAVSQRSTGGSCSASEALAREYVKSFYQFMRKDEKKGCIGNGMQGPNSWLQKPWTVKPAQYLTLSPTGALFRFGLCVGPRCAPRRPQNPARLLSAASSTAETCTPRTGMADGDGRADMIWTDKFTGDGTVLHNLGRRDDVDGSRFEWSHAGPDQHNLLGTWTNEAETWFNRCEKEGKEDDEEASTIQIFRAEKAVETSMAGQQKLNSSHINHCSSLSQESLEGR</sequence>
<keyword evidence="3" id="KW-0813">Transport</keyword>
<dbReference type="Pfam" id="PF07690">
    <property type="entry name" value="MFS_1"/>
    <property type="match status" value="1"/>
</dbReference>
<dbReference type="GO" id="GO:0015343">
    <property type="term" value="F:siderophore-iron transmembrane transporter activity"/>
    <property type="evidence" value="ECO:0007669"/>
    <property type="project" value="TreeGrafter"/>
</dbReference>
<reference evidence="10 11" key="1">
    <citation type="journal article" date="2018" name="Mol. Ecol.">
        <title>The obligate alkalophilic soda-lake fungus Sodiomyces alkalinus has shifted to a protein diet.</title>
        <authorList>
            <person name="Grum-Grzhimaylo A.A."/>
            <person name="Falkoski D.L."/>
            <person name="van den Heuvel J."/>
            <person name="Valero-Jimenez C.A."/>
            <person name="Min B."/>
            <person name="Choi I.G."/>
            <person name="Lipzen A."/>
            <person name="Daum C.G."/>
            <person name="Aanen D.K."/>
            <person name="Tsang A."/>
            <person name="Henrissat B."/>
            <person name="Bilanenko E.N."/>
            <person name="de Vries R.P."/>
            <person name="van Kan J.A.L."/>
            <person name="Grigoriev I.V."/>
            <person name="Debets A.J.M."/>
        </authorList>
    </citation>
    <scope>NUCLEOTIDE SEQUENCE [LARGE SCALE GENOMIC DNA]</scope>
    <source>
        <strain evidence="10 11">F11</strain>
    </source>
</reference>
<evidence type="ECO:0000256" key="8">
    <source>
        <dbReference type="SAM" id="MobiDB-lite"/>
    </source>
</evidence>
<evidence type="ECO:0000256" key="1">
    <source>
        <dbReference type="ARBA" id="ARBA00004127"/>
    </source>
</evidence>
<feature type="transmembrane region" description="Helical" evidence="9">
    <location>
        <begin position="429"/>
        <end position="448"/>
    </location>
</feature>
<accession>A0A3N2PVS9</accession>
<dbReference type="GeneID" id="39582673"/>
<evidence type="ECO:0000256" key="6">
    <source>
        <dbReference type="ARBA" id="ARBA00023065"/>
    </source>
</evidence>
<dbReference type="InterPro" id="IPR036259">
    <property type="entry name" value="MFS_trans_sf"/>
</dbReference>
<evidence type="ECO:0000256" key="5">
    <source>
        <dbReference type="ARBA" id="ARBA00022989"/>
    </source>
</evidence>
<evidence type="ECO:0000256" key="3">
    <source>
        <dbReference type="ARBA" id="ARBA00022448"/>
    </source>
</evidence>
<comment type="subcellular location">
    <subcellularLocation>
        <location evidence="1">Endomembrane system</location>
        <topology evidence="1">Multi-pass membrane protein</topology>
    </subcellularLocation>
</comment>
<organism evidence="10 11">
    <name type="scientific">Sodiomyces alkalinus (strain CBS 110278 / VKM F-3762 / F11)</name>
    <name type="common">Alkaliphilic filamentous fungus</name>
    <dbReference type="NCBI Taxonomy" id="1314773"/>
    <lineage>
        <taxon>Eukaryota</taxon>
        <taxon>Fungi</taxon>
        <taxon>Dikarya</taxon>
        <taxon>Ascomycota</taxon>
        <taxon>Pezizomycotina</taxon>
        <taxon>Sordariomycetes</taxon>
        <taxon>Hypocreomycetidae</taxon>
        <taxon>Glomerellales</taxon>
        <taxon>Plectosphaerellaceae</taxon>
        <taxon>Sodiomyces</taxon>
    </lineage>
</organism>
<dbReference type="PANTHER" id="PTHR23501">
    <property type="entry name" value="MAJOR FACILITATOR SUPERFAMILY"/>
    <property type="match status" value="1"/>
</dbReference>
<feature type="transmembrane region" description="Helical" evidence="9">
    <location>
        <begin position="405"/>
        <end position="422"/>
    </location>
</feature>
<dbReference type="RefSeq" id="XP_028466394.1">
    <property type="nucleotide sequence ID" value="XM_028614195.1"/>
</dbReference>
<protein>
    <submittedName>
        <fullName evidence="10">MFS general substrate transporter</fullName>
    </submittedName>
</protein>
<evidence type="ECO:0000256" key="4">
    <source>
        <dbReference type="ARBA" id="ARBA00022692"/>
    </source>
</evidence>
<evidence type="ECO:0000256" key="7">
    <source>
        <dbReference type="ARBA" id="ARBA00023136"/>
    </source>
</evidence>
<comment type="similarity">
    <text evidence="2">Belongs to the major facilitator superfamily.</text>
</comment>
<dbReference type="SUPFAM" id="SSF103473">
    <property type="entry name" value="MFS general substrate transporter"/>
    <property type="match status" value="1"/>
</dbReference>
<dbReference type="OrthoDB" id="4088837at2759"/>
<dbReference type="FunFam" id="1.20.1250.20:FF:000197">
    <property type="entry name" value="Siderophore iron transporter 1"/>
    <property type="match status" value="1"/>
</dbReference>
<dbReference type="PANTHER" id="PTHR23501:SF92">
    <property type="entry name" value="GLUTATHIONE EXCHANGER 1-RELATED"/>
    <property type="match status" value="1"/>
</dbReference>
<dbReference type="EMBL" id="ML119055">
    <property type="protein sequence ID" value="ROT38588.1"/>
    <property type="molecule type" value="Genomic_DNA"/>
</dbReference>
<dbReference type="InterPro" id="IPR011701">
    <property type="entry name" value="MFS"/>
</dbReference>
<keyword evidence="7 9" id="KW-0472">Membrane</keyword>
<feature type="transmembrane region" description="Helical" evidence="9">
    <location>
        <begin position="233"/>
        <end position="256"/>
    </location>
</feature>
<dbReference type="Proteomes" id="UP000272025">
    <property type="component" value="Unassembled WGS sequence"/>
</dbReference>
<feature type="transmembrane region" description="Helical" evidence="9">
    <location>
        <begin position="203"/>
        <end position="221"/>
    </location>
</feature>
<evidence type="ECO:0000313" key="10">
    <source>
        <dbReference type="EMBL" id="ROT38588.1"/>
    </source>
</evidence>
<keyword evidence="6" id="KW-0406">Ion transport</keyword>
<evidence type="ECO:0000256" key="2">
    <source>
        <dbReference type="ARBA" id="ARBA00008335"/>
    </source>
</evidence>
<dbReference type="STRING" id="1314773.A0A3N2PVS9"/>